<feature type="transmembrane region" description="Helical" evidence="8">
    <location>
        <begin position="359"/>
        <end position="384"/>
    </location>
</feature>
<keyword evidence="5 8" id="KW-0812">Transmembrane</keyword>
<reference evidence="10 11" key="1">
    <citation type="submission" date="2024-05" db="EMBL/GenBank/DDBJ databases">
        <title>Genome Sequence and Characterization of the New Strain Purple Sulfur Bacterium of Genus Thioalkalicoccus.</title>
        <authorList>
            <person name="Bryantseva I.A."/>
            <person name="Kyndt J.A."/>
            <person name="Imhoff J.F."/>
        </authorList>
    </citation>
    <scope>NUCLEOTIDE SEQUENCE [LARGE SCALE GENOMIC DNA]</scope>
    <source>
        <strain evidence="10 11">Um2</strain>
    </source>
</reference>
<evidence type="ECO:0000256" key="2">
    <source>
        <dbReference type="ARBA" id="ARBA00022475"/>
    </source>
</evidence>
<feature type="transmembrane region" description="Helical" evidence="8">
    <location>
        <begin position="269"/>
        <end position="289"/>
    </location>
</feature>
<dbReference type="PANTHER" id="PTHR33908">
    <property type="entry name" value="MANNOSYLTRANSFERASE YKCB-RELATED"/>
    <property type="match status" value="1"/>
</dbReference>
<dbReference type="EMBL" id="JBDKXB010000002">
    <property type="protein sequence ID" value="MEY6431315.1"/>
    <property type="molecule type" value="Genomic_DNA"/>
</dbReference>
<proteinExistence type="predicted"/>
<keyword evidence="6 8" id="KW-1133">Transmembrane helix</keyword>
<evidence type="ECO:0000313" key="10">
    <source>
        <dbReference type="EMBL" id="MEY6431315.1"/>
    </source>
</evidence>
<feature type="transmembrane region" description="Helical" evidence="8">
    <location>
        <begin position="110"/>
        <end position="129"/>
    </location>
</feature>
<organism evidence="10 11">
    <name type="scientific">Thioalkalicoccus limnaeus</name>
    <dbReference type="NCBI Taxonomy" id="120681"/>
    <lineage>
        <taxon>Bacteria</taxon>
        <taxon>Pseudomonadati</taxon>
        <taxon>Pseudomonadota</taxon>
        <taxon>Gammaproteobacteria</taxon>
        <taxon>Chromatiales</taxon>
        <taxon>Chromatiaceae</taxon>
        <taxon>Thioalkalicoccus</taxon>
    </lineage>
</organism>
<gene>
    <name evidence="10" type="ORF">ABC977_02710</name>
</gene>
<sequence length="521" mass="56531">MEAVQRPRRSPHWALWLILVVVGITLWRILAAWLMPVTQDEAYYFDWARHLAWGYFDHPPGVALLGLGIWLEPGSTLAGRLGNLIAATATLFVLLSFYRNAGLASAQDRLLALVLAVATIPGLAVGVLTTPDSVLALAWALALHEALAALQRDRRRWVAVGVVVGLGLLGKYTMVLIGPVLLWALLRADPGALRTRWPYLGALAALLVFLPHLIWNAQHDWLTMRFQFGHGFALDTGAAVDTALPEPLAAAATPVPVASPGWGGLLGYAGQQIALLGVFALPLLAALFGRGAWRRIRADLGAHLDPKARPLLHAGTLVPLAFFAVAAWRSEAEANWPVVYLLAAAPLLALAARPLWRWLMAAAAINVLLVSLYVVHGATAALPLPDSGQRILRETYGFRELAELAARLDGPVFTDRYQATAMLRFYAPPLGVGQWPGLTRPSEYLRGSFANGDAAKRIEEASGFWLIARSPGHELPGFRLAEARTLFICQGEGVIEAADPPCAQPLRVWRLYRYQPESIGG</sequence>
<evidence type="ECO:0000256" key="8">
    <source>
        <dbReference type="SAM" id="Phobius"/>
    </source>
</evidence>
<feature type="transmembrane region" description="Helical" evidence="8">
    <location>
        <begin position="77"/>
        <end position="98"/>
    </location>
</feature>
<dbReference type="InterPro" id="IPR050297">
    <property type="entry name" value="LipidA_mod_glycosyltrf_83"/>
</dbReference>
<dbReference type="Proteomes" id="UP001564408">
    <property type="component" value="Unassembled WGS sequence"/>
</dbReference>
<comment type="subcellular location">
    <subcellularLocation>
        <location evidence="1">Cell membrane</location>
        <topology evidence="1">Multi-pass membrane protein</topology>
    </subcellularLocation>
</comment>
<keyword evidence="7 8" id="KW-0472">Membrane</keyword>
<evidence type="ECO:0000259" key="9">
    <source>
        <dbReference type="Pfam" id="PF13231"/>
    </source>
</evidence>
<keyword evidence="2" id="KW-1003">Cell membrane</keyword>
<feature type="transmembrane region" description="Helical" evidence="8">
    <location>
        <begin position="12"/>
        <end position="35"/>
    </location>
</feature>
<evidence type="ECO:0000256" key="6">
    <source>
        <dbReference type="ARBA" id="ARBA00022989"/>
    </source>
</evidence>
<dbReference type="Pfam" id="PF13231">
    <property type="entry name" value="PMT_2"/>
    <property type="match status" value="1"/>
</dbReference>
<comment type="caution">
    <text evidence="10">The sequence shown here is derived from an EMBL/GenBank/DDBJ whole genome shotgun (WGS) entry which is preliminary data.</text>
</comment>
<feature type="transmembrane region" description="Helical" evidence="8">
    <location>
        <begin position="157"/>
        <end position="185"/>
    </location>
</feature>
<feature type="transmembrane region" description="Helical" evidence="8">
    <location>
        <begin position="334"/>
        <end position="352"/>
    </location>
</feature>
<evidence type="ECO:0000256" key="1">
    <source>
        <dbReference type="ARBA" id="ARBA00004651"/>
    </source>
</evidence>
<evidence type="ECO:0000256" key="7">
    <source>
        <dbReference type="ARBA" id="ARBA00023136"/>
    </source>
</evidence>
<evidence type="ECO:0000313" key="11">
    <source>
        <dbReference type="Proteomes" id="UP001564408"/>
    </source>
</evidence>
<keyword evidence="4 10" id="KW-0808">Transferase</keyword>
<feature type="domain" description="Glycosyltransferase RgtA/B/C/D-like" evidence="9">
    <location>
        <begin position="57"/>
        <end position="215"/>
    </location>
</feature>
<feature type="transmembrane region" description="Helical" evidence="8">
    <location>
        <begin position="310"/>
        <end position="328"/>
    </location>
</feature>
<keyword evidence="11" id="KW-1185">Reference proteome</keyword>
<evidence type="ECO:0000256" key="5">
    <source>
        <dbReference type="ARBA" id="ARBA00022692"/>
    </source>
</evidence>
<evidence type="ECO:0000256" key="3">
    <source>
        <dbReference type="ARBA" id="ARBA00022676"/>
    </source>
</evidence>
<evidence type="ECO:0000256" key="4">
    <source>
        <dbReference type="ARBA" id="ARBA00022679"/>
    </source>
</evidence>
<accession>A0ABV4BA71</accession>
<keyword evidence="3 10" id="KW-0328">Glycosyltransferase</keyword>
<dbReference type="EC" id="2.4.-.-" evidence="10"/>
<dbReference type="RefSeq" id="WP_369665694.1">
    <property type="nucleotide sequence ID" value="NZ_JBDKXB010000002.1"/>
</dbReference>
<feature type="transmembrane region" description="Helical" evidence="8">
    <location>
        <begin position="197"/>
        <end position="215"/>
    </location>
</feature>
<dbReference type="GO" id="GO:0016757">
    <property type="term" value="F:glycosyltransferase activity"/>
    <property type="evidence" value="ECO:0007669"/>
    <property type="project" value="UniProtKB-KW"/>
</dbReference>
<dbReference type="PANTHER" id="PTHR33908:SF11">
    <property type="entry name" value="MEMBRANE PROTEIN"/>
    <property type="match status" value="1"/>
</dbReference>
<protein>
    <submittedName>
        <fullName evidence="10">Glycosyltransferase family 39 protein</fullName>
        <ecNumber evidence="10">2.4.-.-</ecNumber>
    </submittedName>
</protein>
<dbReference type="InterPro" id="IPR038731">
    <property type="entry name" value="RgtA/B/C-like"/>
</dbReference>
<name>A0ABV4BA71_9GAMM</name>